<dbReference type="PRINTS" id="PR00315">
    <property type="entry name" value="ELONGATNFCT"/>
</dbReference>
<dbReference type="Pfam" id="PF00009">
    <property type="entry name" value="GTP_EFTU"/>
    <property type="match status" value="1"/>
</dbReference>
<dbReference type="GO" id="GO:0003743">
    <property type="term" value="F:translation initiation factor activity"/>
    <property type="evidence" value="ECO:0007669"/>
    <property type="project" value="UniProtKB-KW"/>
</dbReference>
<dbReference type="FunFam" id="2.40.30.10:FF:000075">
    <property type="entry name" value="Translation initiation factor 2 subunit gamma"/>
    <property type="match status" value="1"/>
</dbReference>
<dbReference type="InterPro" id="IPR000795">
    <property type="entry name" value="T_Tr_GTP-bd_dom"/>
</dbReference>
<accession>A0A1J4KFM3</accession>
<dbReference type="FunFam" id="2.40.30.10:FF:000009">
    <property type="entry name" value="Eukaryotic translation initiation factor 2 subunit gamma"/>
    <property type="match status" value="1"/>
</dbReference>
<dbReference type="InterPro" id="IPR009001">
    <property type="entry name" value="Transl_elong_EF1A/Init_IF2_C"/>
</dbReference>
<protein>
    <recommendedName>
        <fullName evidence="2">protein-synthesizing GTPase</fullName>
        <ecNumber evidence="2">3.6.5.3</ecNumber>
    </recommendedName>
</protein>
<keyword evidence="5" id="KW-0378">Hydrolase</keyword>
<evidence type="ECO:0000256" key="7">
    <source>
        <dbReference type="ARBA" id="ARBA00023134"/>
    </source>
</evidence>
<dbReference type="Gene3D" id="3.40.50.300">
    <property type="entry name" value="P-loop containing nucleotide triphosphate hydrolases"/>
    <property type="match status" value="1"/>
</dbReference>
<dbReference type="CDD" id="cd03688">
    <property type="entry name" value="eIF2_gamma_II"/>
    <property type="match status" value="1"/>
</dbReference>
<dbReference type="AlphaFoldDB" id="A0A1J4KFM3"/>
<dbReference type="NCBIfam" id="NF003077">
    <property type="entry name" value="PRK04000.1"/>
    <property type="match status" value="1"/>
</dbReference>
<dbReference type="PANTHER" id="PTHR42854:SF3">
    <property type="entry name" value="EUKARYOTIC TRANSLATION INITIATION FACTOR 2 SUBUNIT 3-RELATED"/>
    <property type="match status" value="1"/>
</dbReference>
<evidence type="ECO:0000256" key="4">
    <source>
        <dbReference type="ARBA" id="ARBA00022741"/>
    </source>
</evidence>
<evidence type="ECO:0000313" key="11">
    <source>
        <dbReference type="Proteomes" id="UP000179807"/>
    </source>
</evidence>
<evidence type="ECO:0000256" key="3">
    <source>
        <dbReference type="ARBA" id="ARBA00022540"/>
    </source>
</evidence>
<dbReference type="GO" id="GO:0000049">
    <property type="term" value="F:tRNA binding"/>
    <property type="evidence" value="ECO:0007669"/>
    <property type="project" value="InterPro"/>
</dbReference>
<dbReference type="GO" id="GO:0003924">
    <property type="term" value="F:GTPase activity"/>
    <property type="evidence" value="ECO:0007669"/>
    <property type="project" value="InterPro"/>
</dbReference>
<evidence type="ECO:0000259" key="9">
    <source>
        <dbReference type="PROSITE" id="PS51722"/>
    </source>
</evidence>
<feature type="domain" description="Tr-type G" evidence="9">
    <location>
        <begin position="20"/>
        <end position="224"/>
    </location>
</feature>
<dbReference type="SUPFAM" id="SSF52540">
    <property type="entry name" value="P-loop containing nucleoside triphosphate hydrolases"/>
    <property type="match status" value="1"/>
</dbReference>
<dbReference type="CDD" id="cd15490">
    <property type="entry name" value="eIF2_gamma_III"/>
    <property type="match status" value="1"/>
</dbReference>
<evidence type="ECO:0000256" key="6">
    <source>
        <dbReference type="ARBA" id="ARBA00022917"/>
    </source>
</evidence>
<dbReference type="PANTHER" id="PTHR42854">
    <property type="entry name" value="EUKARYOTIC TRANSLATION INITIATION FACTOR 2 SUBUNIT 3 FAMILY MEMBER"/>
    <property type="match status" value="1"/>
</dbReference>
<dbReference type="Pfam" id="PF09173">
    <property type="entry name" value="eIF2_C"/>
    <property type="match status" value="1"/>
</dbReference>
<dbReference type="GO" id="GO:0005850">
    <property type="term" value="C:eukaryotic translation initiation factor 2 complex"/>
    <property type="evidence" value="ECO:0007669"/>
    <property type="project" value="TreeGrafter"/>
</dbReference>
<evidence type="ECO:0000256" key="8">
    <source>
        <dbReference type="ARBA" id="ARBA00048107"/>
    </source>
</evidence>
<dbReference type="InterPro" id="IPR050543">
    <property type="entry name" value="eIF2G"/>
</dbReference>
<keyword evidence="4" id="KW-0547">Nucleotide-binding</keyword>
<comment type="caution">
    <text evidence="10">The sequence shown here is derived from an EMBL/GenBank/DDBJ whole genome shotgun (WGS) entry which is preliminary data.</text>
</comment>
<evidence type="ECO:0000256" key="5">
    <source>
        <dbReference type="ARBA" id="ARBA00022801"/>
    </source>
</evidence>
<reference evidence="10" key="1">
    <citation type="submission" date="2016-10" db="EMBL/GenBank/DDBJ databases">
        <authorList>
            <person name="Benchimol M."/>
            <person name="Almeida L.G."/>
            <person name="Vasconcelos A.T."/>
            <person name="Perreira-Neves A."/>
            <person name="Rosa I.A."/>
            <person name="Tasca T."/>
            <person name="Bogo M.R."/>
            <person name="de Souza W."/>
        </authorList>
    </citation>
    <scope>NUCLEOTIDE SEQUENCE [LARGE SCALE GENOMIC DNA]</scope>
    <source>
        <strain evidence="10">K</strain>
    </source>
</reference>
<dbReference type="Pfam" id="PF03144">
    <property type="entry name" value="GTP_EFTU_D2"/>
    <property type="match status" value="1"/>
</dbReference>
<dbReference type="InterPro" id="IPR004161">
    <property type="entry name" value="EFTu-like_2"/>
</dbReference>
<dbReference type="SUPFAM" id="SSF50447">
    <property type="entry name" value="Translation proteins"/>
    <property type="match status" value="1"/>
</dbReference>
<dbReference type="OrthoDB" id="1045173at2759"/>
<proteinExistence type="inferred from homology"/>
<evidence type="ECO:0000256" key="1">
    <source>
        <dbReference type="ARBA" id="ARBA00007249"/>
    </source>
</evidence>
<keyword evidence="6" id="KW-0648">Protein biosynthesis</keyword>
<dbReference type="InterPro" id="IPR044127">
    <property type="entry name" value="eIF2g_dom_2"/>
</dbReference>
<dbReference type="SUPFAM" id="SSF50465">
    <property type="entry name" value="EF-Tu/eEF-1alpha/eIF2-gamma C-terminal domain"/>
    <property type="match status" value="1"/>
</dbReference>
<dbReference type="RefSeq" id="XP_068363147.1">
    <property type="nucleotide sequence ID" value="XM_068501664.1"/>
</dbReference>
<comment type="catalytic activity">
    <reaction evidence="8">
        <text>GTP + H2O = GDP + phosphate + H(+)</text>
        <dbReference type="Rhea" id="RHEA:19669"/>
        <dbReference type="ChEBI" id="CHEBI:15377"/>
        <dbReference type="ChEBI" id="CHEBI:15378"/>
        <dbReference type="ChEBI" id="CHEBI:37565"/>
        <dbReference type="ChEBI" id="CHEBI:43474"/>
        <dbReference type="ChEBI" id="CHEBI:58189"/>
        <dbReference type="EC" id="3.6.5.3"/>
    </reaction>
</comment>
<dbReference type="InterPro" id="IPR009000">
    <property type="entry name" value="Transl_B-barrel_sf"/>
</dbReference>
<name>A0A1J4KFM3_9EUKA</name>
<dbReference type="InterPro" id="IPR027417">
    <property type="entry name" value="P-loop_NTPase"/>
</dbReference>
<gene>
    <name evidence="10" type="ORF">TRFO_20924</name>
</gene>
<sequence length="446" mass="48576">MSEVDVLKLNPLSPEIILNQSTINIGTIGHVAHGKSTVVRAISGVTTIRWKKELERNITIRLGYANAKIYQCHKCPPPECYVSKTSEILTNPKCPRCGSPLELIRHISFVDCPGHDVLMATMLNGTAVMDAALLLIAANEPCPQPQTSEHLAAVEIMNLKHLIILQNKIDLIRQEEANEQYAAILKYTSTTAAKGAPIIPISAQLGFNIDYAVEYIVKTIPVPIRDYSAAPRLIVIRSFDVNKPGTDVRKLEGGVAGGSILQGCLKLNDEVEVRPGVLEKTSEGMFCRIRRTRIVTLKAENNALQFAVPGGLIGVGTTLDPSLCRADRLAGQVIGRPGSLPEVYITLTVAYTLFQRLLGVVQSKGPSDTKIQPLKNREVLMVNVGSTSTGGQIIGFAKNFAVLTLKEPVCTSIGERIALSRKVERTWRLIGWAKILKGDTIPILQP</sequence>
<dbReference type="EC" id="3.6.5.3" evidence="2"/>
<keyword evidence="7" id="KW-0342">GTP-binding</keyword>
<dbReference type="EMBL" id="MLAK01000624">
    <property type="protein sequence ID" value="OHT10011.1"/>
    <property type="molecule type" value="Genomic_DNA"/>
</dbReference>
<keyword evidence="3 10" id="KW-0396">Initiation factor</keyword>
<dbReference type="Gene3D" id="2.40.30.10">
    <property type="entry name" value="Translation factors"/>
    <property type="match status" value="2"/>
</dbReference>
<keyword evidence="11" id="KW-1185">Reference proteome</keyword>
<dbReference type="GO" id="GO:0001731">
    <property type="term" value="P:formation of translation preinitiation complex"/>
    <property type="evidence" value="ECO:0007669"/>
    <property type="project" value="TreeGrafter"/>
</dbReference>
<dbReference type="InterPro" id="IPR044128">
    <property type="entry name" value="eIF2g_GTP-bd"/>
</dbReference>
<dbReference type="VEuPathDB" id="TrichDB:TRFO_20924"/>
<dbReference type="InterPro" id="IPR015256">
    <property type="entry name" value="eIF2g_C"/>
</dbReference>
<dbReference type="CDD" id="cd01888">
    <property type="entry name" value="eIF2_gamma"/>
    <property type="match status" value="1"/>
</dbReference>
<comment type="similarity">
    <text evidence="1">Belongs to the TRAFAC class translation factor GTPase superfamily. Classic translation factor GTPase family. EF-Tu/EF-1A subfamily.</text>
</comment>
<dbReference type="Proteomes" id="UP000179807">
    <property type="component" value="Unassembled WGS sequence"/>
</dbReference>
<evidence type="ECO:0000256" key="2">
    <source>
        <dbReference type="ARBA" id="ARBA00011986"/>
    </source>
</evidence>
<dbReference type="GeneID" id="94836368"/>
<dbReference type="GO" id="GO:0005525">
    <property type="term" value="F:GTP binding"/>
    <property type="evidence" value="ECO:0007669"/>
    <property type="project" value="UniProtKB-KW"/>
</dbReference>
<evidence type="ECO:0000313" key="10">
    <source>
        <dbReference type="EMBL" id="OHT10011.1"/>
    </source>
</evidence>
<dbReference type="GO" id="GO:0005829">
    <property type="term" value="C:cytosol"/>
    <property type="evidence" value="ECO:0007669"/>
    <property type="project" value="TreeGrafter"/>
</dbReference>
<dbReference type="PROSITE" id="PS51722">
    <property type="entry name" value="G_TR_2"/>
    <property type="match status" value="1"/>
</dbReference>
<dbReference type="FunFam" id="3.40.50.300:FF:000065">
    <property type="entry name" value="Eukaryotic translation initiation factor 2 subunit gamma"/>
    <property type="match status" value="1"/>
</dbReference>
<organism evidence="10 11">
    <name type="scientific">Tritrichomonas foetus</name>
    <dbReference type="NCBI Taxonomy" id="1144522"/>
    <lineage>
        <taxon>Eukaryota</taxon>
        <taxon>Metamonada</taxon>
        <taxon>Parabasalia</taxon>
        <taxon>Tritrichomonadida</taxon>
        <taxon>Tritrichomonadidae</taxon>
        <taxon>Tritrichomonas</taxon>
    </lineage>
</organism>